<dbReference type="Proteomes" id="UP001286174">
    <property type="component" value="Unassembled WGS sequence"/>
</dbReference>
<protein>
    <submittedName>
        <fullName evidence="3">Carbon-nitrogen hydrolase family protein</fullName>
    </submittedName>
</protein>
<dbReference type="RefSeq" id="WP_370595828.1">
    <property type="nucleotide sequence ID" value="NZ_JALBUR010000008.1"/>
</dbReference>
<keyword evidence="4" id="KW-1185">Reference proteome</keyword>
<gene>
    <name evidence="3" type="ORF">MOZ60_04670</name>
</gene>
<comment type="caution">
    <text evidence="3">The sequence shown here is derived from an EMBL/GenBank/DDBJ whole genome shotgun (WGS) entry which is preliminary data.</text>
</comment>
<dbReference type="GO" id="GO:0016811">
    <property type="term" value="F:hydrolase activity, acting on carbon-nitrogen (but not peptide) bonds, in linear amides"/>
    <property type="evidence" value="ECO:0007669"/>
    <property type="project" value="TreeGrafter"/>
</dbReference>
<name>A0AB35U614_9FIRM</name>
<evidence type="ECO:0000313" key="3">
    <source>
        <dbReference type="EMBL" id="MDX8419386.1"/>
    </source>
</evidence>
<dbReference type="Pfam" id="PF00795">
    <property type="entry name" value="CN_hydrolase"/>
    <property type="match status" value="1"/>
</dbReference>
<dbReference type="InterPro" id="IPR036526">
    <property type="entry name" value="C-N_Hydrolase_sf"/>
</dbReference>
<dbReference type="InterPro" id="IPR003010">
    <property type="entry name" value="C-N_Hydrolase"/>
</dbReference>
<dbReference type="EMBL" id="JALBUR010000008">
    <property type="protein sequence ID" value="MDX8419386.1"/>
    <property type="molecule type" value="Genomic_DNA"/>
</dbReference>
<dbReference type="InterPro" id="IPR050345">
    <property type="entry name" value="Aliph_Amidase/BUP"/>
</dbReference>
<keyword evidence="1 3" id="KW-0378">Hydrolase</keyword>
<accession>A0AB35U614</accession>
<dbReference type="AlphaFoldDB" id="A0AB35U614"/>
<feature type="domain" description="CN hydrolase" evidence="2">
    <location>
        <begin position="1"/>
        <end position="240"/>
    </location>
</feature>
<dbReference type="PANTHER" id="PTHR43674">
    <property type="entry name" value="NITRILASE C965.09-RELATED"/>
    <property type="match status" value="1"/>
</dbReference>
<organism evidence="3 4">
    <name type="scientific">Grylomicrobium aquisgranensis</name>
    <dbReference type="NCBI Taxonomy" id="2926318"/>
    <lineage>
        <taxon>Bacteria</taxon>
        <taxon>Bacillati</taxon>
        <taxon>Bacillota</taxon>
        <taxon>Erysipelotrichia</taxon>
        <taxon>Erysipelotrichales</taxon>
        <taxon>Erysipelotrichaceae</taxon>
        <taxon>Grylomicrobium</taxon>
    </lineage>
</organism>
<sequence>MKLAMAQISMRNNMNENYKKTQEYIEKAVGSDVLFFPQLQLTPYFPQMPGLNASRALSRMSDARLKGMAYQAQKNHMFISPNVYLEQDGRMYDASLWFDRDGQMGETAKMVHVMNEAGSYDKDYFQPGAGFVVHETSMGKIGIVIGTDRHFPESMRCCALLGARLVIVPAAVSDHDDLEMAVAQMRVAAYDNGLFIAMCSRTGKEGRLDFAGHSVVIGPDGKVIKEADGSEQLVSVDLDLSKVEDVRKERPYLSNRRPDVYGLLTRLTEE</sequence>
<evidence type="ECO:0000259" key="2">
    <source>
        <dbReference type="PROSITE" id="PS50263"/>
    </source>
</evidence>
<evidence type="ECO:0000256" key="1">
    <source>
        <dbReference type="ARBA" id="ARBA00022801"/>
    </source>
</evidence>
<dbReference type="PROSITE" id="PS50263">
    <property type="entry name" value="CN_HYDROLASE"/>
    <property type="match status" value="1"/>
</dbReference>
<dbReference type="CDD" id="cd07197">
    <property type="entry name" value="nitrilase"/>
    <property type="match status" value="1"/>
</dbReference>
<dbReference type="SUPFAM" id="SSF56317">
    <property type="entry name" value="Carbon-nitrogen hydrolase"/>
    <property type="match status" value="1"/>
</dbReference>
<dbReference type="PANTHER" id="PTHR43674:SF16">
    <property type="entry name" value="CARBON-NITROGEN FAMILY, PUTATIVE (AFU_ORTHOLOGUE AFUA_5G02350)-RELATED"/>
    <property type="match status" value="1"/>
</dbReference>
<proteinExistence type="predicted"/>
<evidence type="ECO:0000313" key="4">
    <source>
        <dbReference type="Proteomes" id="UP001286174"/>
    </source>
</evidence>
<reference evidence="3 4" key="1">
    <citation type="submission" date="2022-03" db="EMBL/GenBank/DDBJ databases">
        <title>Novel taxa within the pig intestine.</title>
        <authorList>
            <person name="Wylensek D."/>
            <person name="Bishof K."/>
            <person name="Afrizal A."/>
            <person name="Clavel T."/>
        </authorList>
    </citation>
    <scope>NUCLEOTIDE SEQUENCE [LARGE SCALE GENOMIC DNA]</scope>
    <source>
        <strain evidence="3 4">CLA-KB-P133</strain>
    </source>
</reference>
<dbReference type="Gene3D" id="3.60.110.10">
    <property type="entry name" value="Carbon-nitrogen hydrolase"/>
    <property type="match status" value="1"/>
</dbReference>